<keyword evidence="2" id="KW-0812">Transmembrane</keyword>
<proteinExistence type="predicted"/>
<dbReference type="PANTHER" id="PTHR37340">
    <property type="entry name" value="GENE 7073-RELATED"/>
    <property type="match status" value="1"/>
</dbReference>
<protein>
    <submittedName>
        <fullName evidence="3">Uncharacterized protein</fullName>
    </submittedName>
</protein>
<dbReference type="EMBL" id="JBFSEQ010000009">
    <property type="protein sequence ID" value="KAL2768080.1"/>
    <property type="molecule type" value="Genomic_DNA"/>
</dbReference>
<name>A0ABD2DML7_DAUMA</name>
<evidence type="ECO:0000256" key="1">
    <source>
        <dbReference type="SAM" id="MobiDB-lite"/>
    </source>
</evidence>
<evidence type="ECO:0000313" key="4">
    <source>
        <dbReference type="Proteomes" id="UP001610411"/>
    </source>
</evidence>
<feature type="non-terminal residue" evidence="3">
    <location>
        <position position="1"/>
    </location>
</feature>
<gene>
    <name evidence="3" type="ORF">WCI35_023706</name>
</gene>
<organism evidence="3 4">
    <name type="scientific">Daubentonia madagascariensis</name>
    <name type="common">Aye-aye</name>
    <name type="synonym">Sciurus madagascariensis</name>
    <dbReference type="NCBI Taxonomy" id="31869"/>
    <lineage>
        <taxon>Eukaryota</taxon>
        <taxon>Metazoa</taxon>
        <taxon>Chordata</taxon>
        <taxon>Craniata</taxon>
        <taxon>Vertebrata</taxon>
        <taxon>Euteleostomi</taxon>
        <taxon>Mammalia</taxon>
        <taxon>Eutheria</taxon>
        <taxon>Euarchontoglires</taxon>
        <taxon>Primates</taxon>
        <taxon>Strepsirrhini</taxon>
        <taxon>Chiromyiformes</taxon>
        <taxon>Daubentoniidae</taxon>
        <taxon>Daubentonia</taxon>
    </lineage>
</organism>
<dbReference type="PANTHER" id="PTHR37340:SF1">
    <property type="entry name" value="GENE 7073-RELATED"/>
    <property type="match status" value="1"/>
</dbReference>
<comment type="caution">
    <text evidence="3">The sequence shown here is derived from an EMBL/GenBank/DDBJ whole genome shotgun (WGS) entry which is preliminary data.</text>
</comment>
<dbReference type="AlphaFoldDB" id="A0ABD2DML7"/>
<feature type="transmembrane region" description="Helical" evidence="2">
    <location>
        <begin position="18"/>
        <end position="40"/>
    </location>
</feature>
<reference evidence="3 4" key="1">
    <citation type="journal article" date="2024" name="G3 (Bethesda)">
        <title>A hybrid genome assembly of the endangered aye-aye (Daubentonia madagascariensis).</title>
        <authorList>
            <person name="Versoza C.J."/>
            <person name="Pfeifer S.P."/>
        </authorList>
    </citation>
    <scope>NUCLEOTIDE SEQUENCE [LARGE SCALE GENOMIC DNA]</scope>
    <source>
        <strain evidence="3">6821</strain>
    </source>
</reference>
<sequence length="365" mass="40861">TKPFESMETKMDNFRRRLLIIIIGVMIIAFVFTCFCFLHFNCMSDDVPKAGMVKKEGIAAKTSRSSKMSFSESKTASLCSPEKQSMLSTIDKLSRPLSAEKSSIPSSAEKLIRPLSPEKSSIPSSAEKLIRPLSPEKSSIPSSAEKLIRSSSPKKSSKPSSSKKLFRSSHLEKSYRMRTLKKSYKLSHAPKLVSQVTSDKPVRTPWPASLQCPARLPSKTPCPPYPQNQILPPKPSRLQKSTKAPRHLKRSVSIGKAVLLSRPQLAETCQCYKERCLVCKTFSEPLVNDISEAKKKKAQNLPVSSKVKPFPRSFHKVDSKDDAYHNNVSDSDMMTYNSDDDSDREITIICNMRQNEVIFKGTPDN</sequence>
<keyword evidence="2" id="KW-0472">Membrane</keyword>
<dbReference type="Proteomes" id="UP001610411">
    <property type="component" value="Unassembled WGS sequence"/>
</dbReference>
<dbReference type="InterPro" id="IPR038873">
    <property type="entry name" value="CXorf66"/>
</dbReference>
<keyword evidence="4" id="KW-1185">Reference proteome</keyword>
<evidence type="ECO:0000313" key="3">
    <source>
        <dbReference type="EMBL" id="KAL2768080.1"/>
    </source>
</evidence>
<feature type="region of interest" description="Disordered" evidence="1">
    <location>
        <begin position="115"/>
        <end position="172"/>
    </location>
</feature>
<feature type="region of interest" description="Disordered" evidence="1">
    <location>
        <begin position="191"/>
        <end position="249"/>
    </location>
</feature>
<feature type="compositionally biased region" description="Low complexity" evidence="1">
    <location>
        <begin position="150"/>
        <end position="163"/>
    </location>
</feature>
<keyword evidence="2" id="KW-1133">Transmembrane helix</keyword>
<evidence type="ECO:0000256" key="2">
    <source>
        <dbReference type="SAM" id="Phobius"/>
    </source>
</evidence>
<accession>A0ABD2DML7</accession>